<name>A0A562IE62_MICOL</name>
<dbReference type="InterPro" id="IPR017853">
    <property type="entry name" value="GH"/>
</dbReference>
<dbReference type="SUPFAM" id="SSF51445">
    <property type="entry name" value="(Trans)glycosidases"/>
    <property type="match status" value="1"/>
</dbReference>
<proteinExistence type="predicted"/>
<dbReference type="OrthoDB" id="3327429at2"/>
<dbReference type="RefSeq" id="WP_145775688.1">
    <property type="nucleotide sequence ID" value="NZ_BAAATQ010000097.1"/>
</dbReference>
<dbReference type="Proteomes" id="UP000319825">
    <property type="component" value="Unassembled WGS sequence"/>
</dbReference>
<comment type="caution">
    <text evidence="1">The sequence shown here is derived from an EMBL/GenBank/DDBJ whole genome shotgun (WGS) entry which is preliminary data.</text>
</comment>
<evidence type="ECO:0008006" key="3">
    <source>
        <dbReference type="Google" id="ProtNLM"/>
    </source>
</evidence>
<organism evidence="1 2">
    <name type="scientific">Micromonospora olivasterospora</name>
    <dbReference type="NCBI Taxonomy" id="1880"/>
    <lineage>
        <taxon>Bacteria</taxon>
        <taxon>Bacillati</taxon>
        <taxon>Actinomycetota</taxon>
        <taxon>Actinomycetes</taxon>
        <taxon>Micromonosporales</taxon>
        <taxon>Micromonosporaceae</taxon>
        <taxon>Micromonospora</taxon>
    </lineage>
</organism>
<gene>
    <name evidence="1" type="ORF">JD77_04027</name>
</gene>
<evidence type="ECO:0000313" key="1">
    <source>
        <dbReference type="EMBL" id="TWH69025.1"/>
    </source>
</evidence>
<dbReference type="AlphaFoldDB" id="A0A562IE62"/>
<accession>A0A562IE62</accession>
<dbReference type="EMBL" id="VLKE01000001">
    <property type="protein sequence ID" value="TWH69025.1"/>
    <property type="molecule type" value="Genomic_DNA"/>
</dbReference>
<reference evidence="1 2" key="1">
    <citation type="submission" date="2019-07" db="EMBL/GenBank/DDBJ databases">
        <title>R&amp;d 2014.</title>
        <authorList>
            <person name="Klenk H.-P."/>
        </authorList>
    </citation>
    <scope>NUCLEOTIDE SEQUENCE [LARGE SCALE GENOMIC DNA]</scope>
    <source>
        <strain evidence="1 2">DSM 43868</strain>
    </source>
</reference>
<dbReference type="Gene3D" id="3.20.20.80">
    <property type="entry name" value="Glycosidases"/>
    <property type="match status" value="1"/>
</dbReference>
<sequence length="307" mass="33922">MATRTVTLTARVRDAAGNATASTTTLTVQAPLALGWCPPQSSAASVQAMLARYPRPRSIRVYSGSGAGLESWSSGALAQVPADCAAHYSFKDWSSATSPTAVRDWLSARPVARRQVVDLLTLDHEPEQQNGDDPTPAAYRQEWQELVAALAGHPRRREVWLVPVFTEYYARRTATWWADFGVVSGYAGVDAVGFDIYDAGYERYRTPVERNDFALAQARRVGRPLVVPEWGIKRKPTLNSGVAYDPNGTLCAQAMRDNMTHLRAQPDLPYVEWFYRGDCNLDATLTYPSGQTYVRDAERAAFVQLTA</sequence>
<protein>
    <recommendedName>
        <fullName evidence="3">Glycosyl hydrolase family 26</fullName>
    </recommendedName>
</protein>
<keyword evidence="2" id="KW-1185">Reference proteome</keyword>
<evidence type="ECO:0000313" key="2">
    <source>
        <dbReference type="Proteomes" id="UP000319825"/>
    </source>
</evidence>